<gene>
    <name evidence="2" type="ORF">A21D_01262</name>
</gene>
<dbReference type="AlphaFoldDB" id="A0A2K9J2W2"/>
<dbReference type="KEGG" id="vpn:A21D_01262"/>
<evidence type="ECO:0000313" key="2">
    <source>
        <dbReference type="EMBL" id="AUJ24361.1"/>
    </source>
</evidence>
<reference evidence="3" key="1">
    <citation type="submission" date="2016-11" db="EMBL/GenBank/DDBJ databases">
        <title>Complete genome sequence of Virgibacillus pantothenticus 21D, a halophilic bacterium isolated from the deep hypersaline anoxic basin Discovery in the Mediterranean Sea.</title>
        <authorList>
            <person name="Zeaiter Z."/>
            <person name="Booth J.M."/>
            <person name="Prosdocimi E.M."/>
            <person name="Mapelli F."/>
            <person name="Fusi M."/>
            <person name="Daffonchio D."/>
            <person name="Borin S."/>
            <person name="Crotti E."/>
        </authorList>
    </citation>
    <scope>NUCLEOTIDE SEQUENCE [LARGE SCALE GENOMIC DNA]</scope>
    <source>
        <strain evidence="3">21D</strain>
    </source>
</reference>
<dbReference type="EMBL" id="CP018622">
    <property type="protein sequence ID" value="AUJ24361.1"/>
    <property type="molecule type" value="Genomic_DNA"/>
</dbReference>
<organism evidence="2 3">
    <name type="scientific">Virgibacillus dokdonensis</name>
    <dbReference type="NCBI Taxonomy" id="302167"/>
    <lineage>
        <taxon>Bacteria</taxon>
        <taxon>Bacillati</taxon>
        <taxon>Bacillota</taxon>
        <taxon>Bacilli</taxon>
        <taxon>Bacillales</taxon>
        <taxon>Bacillaceae</taxon>
        <taxon>Virgibacillus</taxon>
    </lineage>
</organism>
<sequence>MSSRSDWWKDYLENKAQKEALEKQIKQYLEENVDITKMQLEHSYAVLSLLQKHQVILSKINQYFDGKANHALMERFIDNITQLKEMDRIYKENYENIQLKQWFW</sequence>
<name>A0A2K9J2W2_9BACI</name>
<accession>A0A2K9J2W2</accession>
<protein>
    <submittedName>
        <fullName evidence="2">Uncharacterized protein</fullName>
    </submittedName>
</protein>
<keyword evidence="1" id="KW-0175">Coiled coil</keyword>
<dbReference type="STRING" id="302167.GCA_900166595_01880"/>
<feature type="coiled-coil region" evidence="1">
    <location>
        <begin position="11"/>
        <end position="38"/>
    </location>
</feature>
<proteinExistence type="predicted"/>
<dbReference type="RefSeq" id="WP_101933033.1">
    <property type="nucleotide sequence ID" value="NZ_CP018622.1"/>
</dbReference>
<evidence type="ECO:0000256" key="1">
    <source>
        <dbReference type="SAM" id="Coils"/>
    </source>
</evidence>
<evidence type="ECO:0000313" key="3">
    <source>
        <dbReference type="Proteomes" id="UP000234237"/>
    </source>
</evidence>
<dbReference type="Proteomes" id="UP000234237">
    <property type="component" value="Chromosome"/>
</dbReference>